<dbReference type="InterPro" id="IPR013317">
    <property type="entry name" value="DnaA_dom"/>
</dbReference>
<dbReference type="Gene3D" id="3.40.50.300">
    <property type="entry name" value="P-loop containing nucleotide triphosphate hydrolases"/>
    <property type="match status" value="1"/>
</dbReference>
<dbReference type="PANTHER" id="PTHR30050">
    <property type="entry name" value="CHROMOSOMAL REPLICATION INITIATOR PROTEIN DNAA"/>
    <property type="match status" value="1"/>
</dbReference>
<protein>
    <submittedName>
        <fullName evidence="2">DNA replication protein</fullName>
    </submittedName>
</protein>
<proteinExistence type="predicted"/>
<gene>
    <name evidence="2" type="primary">dnaI_1</name>
    <name evidence="2" type="ORF">NCTC10343_01269</name>
</gene>
<name>A0A378XU51_PAEPO</name>
<sequence length="278" mass="32006">MDKPATETQQSSTGWSASLSNEGCAKCNYTGTINTFRWVTDESYTDKHGNPMPREVATVELCSCYYERQFQSYNPSESFSEKELGYTFKNAVMDDYNREQFATAVEFVRDIQSHMKDGTWLYIFGDDKRAQEAQKEADYEVSAFGTGKTYMMQCIANALTRRKIPGLFVKEEKLFGDIKSTYNRESDETEEEVLQRYYKVPILMIDDIFTAGYKDWAEGKLFSILEERERQSKVTIMTSNFAPGRIRHRLPENGGKIASRINGNSKMIELLGPDRRPQ</sequence>
<dbReference type="PANTHER" id="PTHR30050:SF4">
    <property type="entry name" value="ATP-BINDING PROTEIN RV3427C IN INSERTION SEQUENCE-RELATED"/>
    <property type="match status" value="1"/>
</dbReference>
<accession>A0A378XU51</accession>
<dbReference type="GO" id="GO:0006260">
    <property type="term" value="P:DNA replication"/>
    <property type="evidence" value="ECO:0007669"/>
    <property type="project" value="TreeGrafter"/>
</dbReference>
<evidence type="ECO:0000313" key="2">
    <source>
        <dbReference type="EMBL" id="SUA67380.1"/>
    </source>
</evidence>
<dbReference type="Proteomes" id="UP000254400">
    <property type="component" value="Unassembled WGS sequence"/>
</dbReference>
<dbReference type="InterPro" id="IPR027417">
    <property type="entry name" value="P-loop_NTPase"/>
</dbReference>
<dbReference type="AlphaFoldDB" id="A0A378XU51"/>
<dbReference type="Pfam" id="PF00308">
    <property type="entry name" value="Bac_DnaA"/>
    <property type="match status" value="1"/>
</dbReference>
<dbReference type="CDD" id="cd00009">
    <property type="entry name" value="AAA"/>
    <property type="match status" value="1"/>
</dbReference>
<dbReference type="EMBL" id="UGSC01000001">
    <property type="protein sequence ID" value="SUA67380.1"/>
    <property type="molecule type" value="Genomic_DNA"/>
</dbReference>
<evidence type="ECO:0000259" key="1">
    <source>
        <dbReference type="Pfam" id="PF00308"/>
    </source>
</evidence>
<reference evidence="2 3" key="1">
    <citation type="submission" date="2018-06" db="EMBL/GenBank/DDBJ databases">
        <authorList>
            <consortium name="Pathogen Informatics"/>
            <person name="Doyle S."/>
        </authorList>
    </citation>
    <scope>NUCLEOTIDE SEQUENCE [LARGE SCALE GENOMIC DNA]</scope>
    <source>
        <strain evidence="2 3">NCTC10343</strain>
    </source>
</reference>
<organism evidence="2 3">
    <name type="scientific">Paenibacillus polymyxa</name>
    <name type="common">Bacillus polymyxa</name>
    <dbReference type="NCBI Taxonomy" id="1406"/>
    <lineage>
        <taxon>Bacteria</taxon>
        <taxon>Bacillati</taxon>
        <taxon>Bacillota</taxon>
        <taxon>Bacilli</taxon>
        <taxon>Bacillales</taxon>
        <taxon>Paenibacillaceae</taxon>
        <taxon>Paenibacillus</taxon>
    </lineage>
</organism>
<evidence type="ECO:0000313" key="3">
    <source>
        <dbReference type="Proteomes" id="UP000254400"/>
    </source>
</evidence>
<dbReference type="SUPFAM" id="SSF52540">
    <property type="entry name" value="P-loop containing nucleoside triphosphate hydrolases"/>
    <property type="match status" value="1"/>
</dbReference>
<feature type="domain" description="Chromosomal replication initiator protein DnaA ATPAse" evidence="1">
    <location>
        <begin position="143"/>
        <end position="247"/>
    </location>
</feature>